<reference evidence="1 2" key="1">
    <citation type="submission" date="2022-12" db="EMBL/GenBank/DDBJ databases">
        <authorList>
            <person name="Muema E."/>
        </authorList>
    </citation>
    <scope>NUCLEOTIDE SEQUENCE [LARGE SCALE GENOMIC DNA]</scope>
    <source>
        <strain evidence="2">1330</strain>
    </source>
</reference>
<proteinExistence type="predicted"/>
<comment type="caution">
    <text evidence="1">The sequence shown here is derived from an EMBL/GenBank/DDBJ whole genome shotgun (WGS) entry which is preliminary data.</text>
</comment>
<evidence type="ECO:0000313" key="1">
    <source>
        <dbReference type="EMBL" id="MEI9406017.1"/>
    </source>
</evidence>
<sequence length="43" mass="5140">MPPFAQASKRRRTTRELYELPAEIQKDIGWPERAEPDEIRLPF</sequence>
<evidence type="ECO:0000313" key="2">
    <source>
        <dbReference type="Proteomes" id="UP001366503"/>
    </source>
</evidence>
<organism evidence="1 2">
    <name type="scientific">Mesorhizobium argentiipisi</name>
    <dbReference type="NCBI Taxonomy" id="3015175"/>
    <lineage>
        <taxon>Bacteria</taxon>
        <taxon>Pseudomonadati</taxon>
        <taxon>Pseudomonadota</taxon>
        <taxon>Alphaproteobacteria</taxon>
        <taxon>Hyphomicrobiales</taxon>
        <taxon>Phyllobacteriaceae</taxon>
        <taxon>Mesorhizobium</taxon>
    </lineage>
</organism>
<dbReference type="EMBL" id="JAPYKO010000029">
    <property type="protein sequence ID" value="MEI9406017.1"/>
    <property type="molecule type" value="Genomic_DNA"/>
</dbReference>
<accession>A0ABU8KJY2</accession>
<keyword evidence="2" id="KW-1185">Reference proteome</keyword>
<gene>
    <name evidence="1" type="ORF">O7A05_28210</name>
</gene>
<name>A0ABU8KJY2_9HYPH</name>
<protein>
    <recommendedName>
        <fullName evidence="3">DUF1127 domain-containing protein</fullName>
    </recommendedName>
</protein>
<dbReference type="RefSeq" id="WP_337096365.1">
    <property type="nucleotide sequence ID" value="NZ_JAPYKO010000029.1"/>
</dbReference>
<evidence type="ECO:0008006" key="3">
    <source>
        <dbReference type="Google" id="ProtNLM"/>
    </source>
</evidence>
<dbReference type="Proteomes" id="UP001366503">
    <property type="component" value="Unassembled WGS sequence"/>
</dbReference>